<feature type="coiled-coil region" evidence="6">
    <location>
        <begin position="157"/>
        <end position="184"/>
    </location>
</feature>
<dbReference type="OMA" id="FVHEYKP"/>
<reference evidence="8 9" key="1">
    <citation type="journal article" date="2012" name="Nucleic Acids Res.">
        <title>Sequencing of the smallest Apicomplexan genome from the human pathogen Babesia microti.</title>
        <authorList>
            <person name="Cornillot E."/>
            <person name="Hadj-Kaddour K."/>
            <person name="Dassouli A."/>
            <person name="Noel B."/>
            <person name="Ranwez V."/>
            <person name="Vacherie B."/>
            <person name="Augagneur Y."/>
            <person name="Bres V."/>
            <person name="Duclos A."/>
            <person name="Randazzo S."/>
            <person name="Carcy B."/>
            <person name="Debierre-Grockiego F."/>
            <person name="Delbecq S."/>
            <person name="Moubri-Menage K."/>
            <person name="Shams-Eldin H."/>
            <person name="Usmani-Brown S."/>
            <person name="Bringaud F."/>
            <person name="Wincker P."/>
            <person name="Vivares C.P."/>
            <person name="Schwarz R.T."/>
            <person name="Schetters T.P."/>
            <person name="Krause P.J."/>
            <person name="Gorenflot A."/>
            <person name="Berry V."/>
            <person name="Barbe V."/>
            <person name="Ben Mamoun C."/>
        </authorList>
    </citation>
    <scope>NUCLEOTIDE SEQUENCE [LARGE SCALE GENOMIC DNA]</scope>
    <source>
        <strain evidence="8 9">RI</strain>
    </source>
</reference>
<evidence type="ECO:0000313" key="8">
    <source>
        <dbReference type="EMBL" id="CTQ40745.1"/>
    </source>
</evidence>
<dbReference type="AlphaFoldDB" id="A0A0K3AQK9"/>
<dbReference type="OrthoDB" id="28455at2759"/>
<name>A0A0K3AQK9_BABMR</name>
<comment type="function">
    <text evidence="5">Involved in ribosomal large subunit assembly.</text>
</comment>
<keyword evidence="9" id="KW-1185">Reference proteome</keyword>
<dbReference type="Proteomes" id="UP000002899">
    <property type="component" value="Chromosome III"/>
</dbReference>
<proteinExistence type="inferred from homology"/>
<comment type="subcellular location">
    <subcellularLocation>
        <location evidence="1 5">Nucleus</location>
    </subcellularLocation>
</comment>
<sequence length="273" mass="31335">MDLDEPNTNDSGDVVRKVDNLEYCLLNLIAQDITPIEDLDQLHSISENNVQLFIDRLFALQKSSDSDGVYVKLPAKPVFQFPRVTPLPKPKPKTRWQMFAESKGIKKLKRSRLVWDESVKDWVPRWGYKSFKKGLMANPPIYEIKETQDDTTNMFEVETKKRKLAKLKNKYRELRNKMEANGQKFGVAKDEDTINPANPELLQGKKGKNGRTGIQKILSISQKSDRSCGKHSNKVKGEKVVRSRALGKPKVQSLQNEYSNYNKIISKVLKQQT</sequence>
<evidence type="ECO:0000256" key="4">
    <source>
        <dbReference type="ARBA" id="ARBA00023242"/>
    </source>
</evidence>
<feature type="region of interest" description="Disordered" evidence="7">
    <location>
        <begin position="221"/>
        <end position="247"/>
    </location>
</feature>
<comment type="similarity">
    <text evidence="2 5">Belongs to the RRS1 family.</text>
</comment>
<evidence type="ECO:0000256" key="6">
    <source>
        <dbReference type="SAM" id="Coils"/>
    </source>
</evidence>
<dbReference type="Pfam" id="PF04939">
    <property type="entry name" value="RRS1"/>
    <property type="match status" value="1"/>
</dbReference>
<dbReference type="InterPro" id="IPR007023">
    <property type="entry name" value="Ribosom_reg"/>
</dbReference>
<keyword evidence="4 5" id="KW-0539">Nucleus</keyword>
<dbReference type="GeneID" id="24424779"/>
<reference evidence="8 9" key="2">
    <citation type="journal article" date="2013" name="PLoS ONE">
        <title>Whole genome mapping and re-organization of the nuclear and mitochondrial genomes of Babesia microti isolates.</title>
        <authorList>
            <person name="Cornillot E."/>
            <person name="Dassouli A."/>
            <person name="Garg A."/>
            <person name="Pachikara N."/>
            <person name="Randazzo S."/>
            <person name="Depoix D."/>
            <person name="Carcy B."/>
            <person name="Delbecq S."/>
            <person name="Frutos R."/>
            <person name="Silva J.C."/>
            <person name="Sutton R."/>
            <person name="Krause P.J."/>
            <person name="Mamoun C.B."/>
        </authorList>
    </citation>
    <scope>NUCLEOTIDE SEQUENCE [LARGE SCALE GENOMIC DNA]</scope>
    <source>
        <strain evidence="8 9">RI</strain>
    </source>
</reference>
<protein>
    <recommendedName>
        <fullName evidence="5">Ribosome biogenesis regulatory protein</fullName>
    </recommendedName>
</protein>
<dbReference type="KEGG" id="bmic:BMR1_03g00725"/>
<keyword evidence="6" id="KW-0175">Coiled coil</keyword>
<dbReference type="EMBL" id="LN871598">
    <property type="protein sequence ID" value="CTQ40745.1"/>
    <property type="molecule type" value="Genomic_DNA"/>
</dbReference>
<feature type="region of interest" description="Disordered" evidence="7">
    <location>
        <begin position="190"/>
        <end position="209"/>
    </location>
</feature>
<evidence type="ECO:0000256" key="2">
    <source>
        <dbReference type="ARBA" id="ARBA00010077"/>
    </source>
</evidence>
<evidence type="ECO:0000256" key="7">
    <source>
        <dbReference type="SAM" id="MobiDB-lite"/>
    </source>
</evidence>
<evidence type="ECO:0000256" key="1">
    <source>
        <dbReference type="ARBA" id="ARBA00004123"/>
    </source>
</evidence>
<dbReference type="GO" id="GO:0042254">
    <property type="term" value="P:ribosome biogenesis"/>
    <property type="evidence" value="ECO:0007669"/>
    <property type="project" value="UniProtKB-KW"/>
</dbReference>
<gene>
    <name evidence="8" type="ORF">BMR1_03g00725</name>
</gene>
<accession>A0A0K3AQK9</accession>
<reference evidence="8 9" key="3">
    <citation type="journal article" date="2016" name="Sci. Rep.">
        <title>Genome-wide diversity and gene expression profiling of Babesia microti isolates identify polymorphic genes that mediate host-pathogen interactions.</title>
        <authorList>
            <person name="Silva J.C."/>
            <person name="Cornillot E."/>
            <person name="McCracken C."/>
            <person name="Usmani-Brown S."/>
            <person name="Dwivedi A."/>
            <person name="Ifeonu O.O."/>
            <person name="Crabtree J."/>
            <person name="Gotia H.T."/>
            <person name="Virji A.Z."/>
            <person name="Reynes C."/>
            <person name="Colinge J."/>
            <person name="Kumar V."/>
            <person name="Lawres L."/>
            <person name="Pazzi J.E."/>
            <person name="Pablo J.V."/>
            <person name="Hung C."/>
            <person name="Brancato J."/>
            <person name="Kumari P."/>
            <person name="Orvis J."/>
            <person name="Tretina K."/>
            <person name="Chibucos M."/>
            <person name="Ott S."/>
            <person name="Sadzewicz L."/>
            <person name="Sengamalay N."/>
            <person name="Shetty A.C."/>
            <person name="Su Q."/>
            <person name="Tallon L."/>
            <person name="Fraser C.M."/>
            <person name="Frutos R."/>
            <person name="Molina D.M."/>
            <person name="Krause P.J."/>
            <person name="Ben Mamoun C."/>
        </authorList>
    </citation>
    <scope>NUCLEOTIDE SEQUENCE [LARGE SCALE GENOMIC DNA]</scope>
    <source>
        <strain evidence="8 9">RI</strain>
    </source>
</reference>
<evidence type="ECO:0000256" key="3">
    <source>
        <dbReference type="ARBA" id="ARBA00022517"/>
    </source>
</evidence>
<evidence type="ECO:0000256" key="5">
    <source>
        <dbReference type="RuleBase" id="RU364132"/>
    </source>
</evidence>
<keyword evidence="3 5" id="KW-0690">Ribosome biogenesis</keyword>
<organism evidence="8 9">
    <name type="scientific">Babesia microti (strain RI)</name>
    <dbReference type="NCBI Taxonomy" id="1133968"/>
    <lineage>
        <taxon>Eukaryota</taxon>
        <taxon>Sar</taxon>
        <taxon>Alveolata</taxon>
        <taxon>Apicomplexa</taxon>
        <taxon>Aconoidasida</taxon>
        <taxon>Piroplasmida</taxon>
        <taxon>Babesiidae</taxon>
        <taxon>Babesia</taxon>
    </lineage>
</organism>
<dbReference type="VEuPathDB" id="PiroplasmaDB:BMR1_03g00725"/>
<dbReference type="GO" id="GO:0005634">
    <property type="term" value="C:nucleus"/>
    <property type="evidence" value="ECO:0007669"/>
    <property type="project" value="UniProtKB-SubCell"/>
</dbReference>
<dbReference type="RefSeq" id="XP_012648756.1">
    <property type="nucleotide sequence ID" value="XM_012793302.1"/>
</dbReference>
<evidence type="ECO:0000313" key="9">
    <source>
        <dbReference type="Proteomes" id="UP000002899"/>
    </source>
</evidence>